<dbReference type="AlphaFoldDB" id="A0A964FGE2"/>
<dbReference type="Pfam" id="PF13248">
    <property type="entry name" value="Zn_ribbon_3"/>
    <property type="match status" value="1"/>
</dbReference>
<dbReference type="EMBL" id="JADWDC010000054">
    <property type="protein sequence ID" value="MCC0178765.1"/>
    <property type="molecule type" value="Genomic_DNA"/>
</dbReference>
<name>A0A964FGE2_9CYAN</name>
<organism evidence="3 4">
    <name type="scientific">Waterburya agarophytonicola KI4</name>
    <dbReference type="NCBI Taxonomy" id="2874699"/>
    <lineage>
        <taxon>Bacteria</taxon>
        <taxon>Bacillati</taxon>
        <taxon>Cyanobacteriota</taxon>
        <taxon>Cyanophyceae</taxon>
        <taxon>Pleurocapsales</taxon>
        <taxon>Hyellaceae</taxon>
        <taxon>Waterburya</taxon>
        <taxon>Waterburya agarophytonicola</taxon>
    </lineage>
</organism>
<gene>
    <name evidence="3" type="ORF">I4641_17480</name>
</gene>
<dbReference type="InterPro" id="IPR059113">
    <property type="entry name" value="Znf_ribbon"/>
</dbReference>
<keyword evidence="1" id="KW-0472">Membrane</keyword>
<protein>
    <submittedName>
        <fullName evidence="3">Zinc ribbon domain-containing protein</fullName>
    </submittedName>
</protein>
<sequence>MLSCPKCKQPVDFQAIKCPNCNNSLKAFGHPGMPLYQSEDNSALCDRCTYDRDDSCNFPQRPQAKSCTLFHDADKPLVVESTISKSTQGWTGIKNWLYRHRGLIAIAFLILISILFALGSI</sequence>
<evidence type="ECO:0000313" key="4">
    <source>
        <dbReference type="Proteomes" id="UP000729733"/>
    </source>
</evidence>
<proteinExistence type="predicted"/>
<keyword evidence="4" id="KW-1185">Reference proteome</keyword>
<evidence type="ECO:0000259" key="2">
    <source>
        <dbReference type="Pfam" id="PF13248"/>
    </source>
</evidence>
<feature type="domain" description="Putative zinc-ribbon" evidence="2">
    <location>
        <begin position="1"/>
        <end position="21"/>
    </location>
</feature>
<feature type="transmembrane region" description="Helical" evidence="1">
    <location>
        <begin position="102"/>
        <end position="119"/>
    </location>
</feature>
<keyword evidence="1" id="KW-1133">Transmembrane helix</keyword>
<dbReference type="Proteomes" id="UP000729733">
    <property type="component" value="Unassembled WGS sequence"/>
</dbReference>
<keyword evidence="1" id="KW-0812">Transmembrane</keyword>
<evidence type="ECO:0000256" key="1">
    <source>
        <dbReference type="SAM" id="Phobius"/>
    </source>
</evidence>
<reference evidence="3" key="1">
    <citation type="journal article" date="2021" name="Antonie Van Leeuwenhoek">
        <title>Draft genome and description of Waterburya agarophytonicola gen. nov. sp. nov. (Pleurocapsales, Cyanobacteria): a seaweed symbiont.</title>
        <authorList>
            <person name="Bonthond G."/>
            <person name="Shalygin S."/>
            <person name="Bayer T."/>
            <person name="Weinberger F."/>
        </authorList>
    </citation>
    <scope>NUCLEOTIDE SEQUENCE</scope>
    <source>
        <strain evidence="3">KI4</strain>
    </source>
</reference>
<evidence type="ECO:0000313" key="3">
    <source>
        <dbReference type="EMBL" id="MCC0178765.1"/>
    </source>
</evidence>
<dbReference type="RefSeq" id="WP_229641866.1">
    <property type="nucleotide sequence ID" value="NZ_JADWDC010000054.1"/>
</dbReference>
<accession>A0A964FGE2</accession>
<comment type="caution">
    <text evidence="3">The sequence shown here is derived from an EMBL/GenBank/DDBJ whole genome shotgun (WGS) entry which is preliminary data.</text>
</comment>